<feature type="compositionally biased region" description="Acidic residues" evidence="3">
    <location>
        <begin position="191"/>
        <end position="203"/>
    </location>
</feature>
<feature type="region of interest" description="Disordered" evidence="3">
    <location>
        <begin position="1"/>
        <end position="31"/>
    </location>
</feature>
<reference evidence="4 5" key="1">
    <citation type="submission" date="2024-04" db="EMBL/GenBank/DDBJ databases">
        <authorList>
            <person name="Waldvogel A.-M."/>
            <person name="Schoenle A."/>
        </authorList>
    </citation>
    <scope>NUCLEOTIDE SEQUENCE [LARGE SCALE GENOMIC DNA]</scope>
</reference>
<dbReference type="PANTHER" id="PTHR15081">
    <property type="entry name" value="NUCLEAR AUTOANTIGENIC SPERM PROTEIN NASP -RELATED"/>
    <property type="match status" value="1"/>
</dbReference>
<dbReference type="PANTHER" id="PTHR15081:SF1">
    <property type="entry name" value="NUCLEAR AUTOANTIGENIC SPERM PROTEIN"/>
    <property type="match status" value="1"/>
</dbReference>
<feature type="compositionally biased region" description="Polar residues" evidence="3">
    <location>
        <begin position="205"/>
        <end position="214"/>
    </location>
</feature>
<dbReference type="EMBL" id="OZ035824">
    <property type="protein sequence ID" value="CAL1591809.1"/>
    <property type="molecule type" value="Genomic_DNA"/>
</dbReference>
<feature type="compositionally biased region" description="Polar residues" evidence="3">
    <location>
        <begin position="121"/>
        <end position="133"/>
    </location>
</feature>
<dbReference type="AlphaFoldDB" id="A0AAV2KQ97"/>
<accession>A0AAV2KQ97</accession>
<protein>
    <recommendedName>
        <fullName evidence="6">Nuclear autoantigenic sperm protein</fullName>
    </recommendedName>
</protein>
<dbReference type="GO" id="GO:0042393">
    <property type="term" value="F:histone binding"/>
    <property type="evidence" value="ECO:0007669"/>
    <property type="project" value="TreeGrafter"/>
</dbReference>
<dbReference type="InterPro" id="IPR051730">
    <property type="entry name" value="NASP-like"/>
</dbReference>
<evidence type="ECO:0008006" key="6">
    <source>
        <dbReference type="Google" id="ProtNLM"/>
    </source>
</evidence>
<keyword evidence="1" id="KW-0677">Repeat</keyword>
<dbReference type="GO" id="GO:0034080">
    <property type="term" value="P:CENP-A containing chromatin assembly"/>
    <property type="evidence" value="ECO:0007669"/>
    <property type="project" value="TreeGrafter"/>
</dbReference>
<evidence type="ECO:0000313" key="4">
    <source>
        <dbReference type="EMBL" id="CAL1591809.1"/>
    </source>
</evidence>
<dbReference type="Proteomes" id="UP001497482">
    <property type="component" value="Chromosome 2"/>
</dbReference>
<feature type="compositionally biased region" description="Basic and acidic residues" evidence="3">
    <location>
        <begin position="134"/>
        <end position="154"/>
    </location>
</feature>
<evidence type="ECO:0000313" key="5">
    <source>
        <dbReference type="Proteomes" id="UP001497482"/>
    </source>
</evidence>
<feature type="region of interest" description="Disordered" evidence="3">
    <location>
        <begin position="106"/>
        <end position="214"/>
    </location>
</feature>
<name>A0AAV2KQ97_KNICA</name>
<dbReference type="GO" id="GO:0006335">
    <property type="term" value="P:DNA replication-dependent chromatin assembly"/>
    <property type="evidence" value="ECO:0007669"/>
    <property type="project" value="TreeGrafter"/>
</dbReference>
<feature type="compositionally biased region" description="Polar residues" evidence="3">
    <location>
        <begin position="1"/>
        <end position="11"/>
    </location>
</feature>
<evidence type="ECO:0000256" key="3">
    <source>
        <dbReference type="SAM" id="MobiDB-lite"/>
    </source>
</evidence>
<proteinExistence type="predicted"/>
<keyword evidence="5" id="KW-1185">Reference proteome</keyword>
<evidence type="ECO:0000256" key="1">
    <source>
        <dbReference type="ARBA" id="ARBA00022737"/>
    </source>
</evidence>
<dbReference type="GO" id="GO:0005654">
    <property type="term" value="C:nucleoplasm"/>
    <property type="evidence" value="ECO:0007669"/>
    <property type="project" value="TreeGrafter"/>
</dbReference>
<keyword evidence="2" id="KW-0802">TPR repeat</keyword>
<sequence>MPEQTQTQSPAAESVEEKPCSSSAAAAANDDGAEVLEEAKKLLGTGNRHLVMGDVVSAVAVFQDACSLLSERFGDTAYECGEALFLCGKSLLELARMENTVLGNALEGVPEEDEGKDQEEQPNSKIESANNLDADTREELRKQVYEAMAEEERTNSTANRSPPRKDPAGETTEGAEAKEEALETPAAEGDGKEEEEESMEDEGNLAQSRVKSLV</sequence>
<gene>
    <name evidence="4" type="ORF">KC01_LOCUS21148</name>
</gene>
<organism evidence="4 5">
    <name type="scientific">Knipowitschia caucasica</name>
    <name type="common">Caucasian dwarf goby</name>
    <name type="synonym">Pomatoschistus caucasicus</name>
    <dbReference type="NCBI Taxonomy" id="637954"/>
    <lineage>
        <taxon>Eukaryota</taxon>
        <taxon>Metazoa</taxon>
        <taxon>Chordata</taxon>
        <taxon>Craniata</taxon>
        <taxon>Vertebrata</taxon>
        <taxon>Euteleostomi</taxon>
        <taxon>Actinopterygii</taxon>
        <taxon>Neopterygii</taxon>
        <taxon>Teleostei</taxon>
        <taxon>Neoteleostei</taxon>
        <taxon>Acanthomorphata</taxon>
        <taxon>Gobiaria</taxon>
        <taxon>Gobiiformes</taxon>
        <taxon>Gobioidei</taxon>
        <taxon>Gobiidae</taxon>
        <taxon>Gobiinae</taxon>
        <taxon>Knipowitschia</taxon>
    </lineage>
</organism>
<evidence type="ECO:0000256" key="2">
    <source>
        <dbReference type="ARBA" id="ARBA00022803"/>
    </source>
</evidence>